<proteinExistence type="predicted"/>
<evidence type="ECO:0000313" key="1">
    <source>
        <dbReference type="EMBL" id="KNC68207.1"/>
    </source>
</evidence>
<dbReference type="PATRIC" id="fig|43658.6.peg.5225"/>
<organism evidence="1 2">
    <name type="scientific">Pseudoalteromonas rubra</name>
    <dbReference type="NCBI Taxonomy" id="43658"/>
    <lineage>
        <taxon>Bacteria</taxon>
        <taxon>Pseudomonadati</taxon>
        <taxon>Pseudomonadota</taxon>
        <taxon>Gammaproteobacteria</taxon>
        <taxon>Alteromonadales</taxon>
        <taxon>Pseudoalteromonadaceae</taxon>
        <taxon>Pseudoalteromonas</taxon>
    </lineage>
</organism>
<accession>A0A0L0EUP3</accession>
<dbReference type="AlphaFoldDB" id="A0A0L0EUP3"/>
<comment type="caution">
    <text evidence="1">The sequence shown here is derived from an EMBL/GenBank/DDBJ whole genome shotgun (WGS) entry which is preliminary data.</text>
</comment>
<dbReference type="EMBL" id="LFZX01000031">
    <property type="protein sequence ID" value="KNC68207.1"/>
    <property type="molecule type" value="Genomic_DNA"/>
</dbReference>
<dbReference type="Proteomes" id="UP000036850">
    <property type="component" value="Unassembled WGS sequence"/>
</dbReference>
<sequence length="73" mass="8290">MPAIQLRFLDNRRQRVSDSEQLSTTAAQWTTVSGQTLLPKGTAYIEFVLQGTRNQGSDNDSYFDNLILQIRVD</sequence>
<reference evidence="2" key="1">
    <citation type="submission" date="2015-07" db="EMBL/GenBank/DDBJ databases">
        <title>Draft genome sequence of a Pseudoalteromonas rubra strain, OCN096, isolated from Kaneohe Bay, Oahu, Hawaii.</title>
        <authorList>
            <person name="Beurmann S."/>
            <person name="Ushijima B."/>
            <person name="Belcaid M."/>
            <person name="Callahan S.M."/>
            <person name="Aeby G.S."/>
        </authorList>
    </citation>
    <scope>NUCLEOTIDE SEQUENCE [LARGE SCALE GENOMIC DNA]</scope>
    <source>
        <strain evidence="2">OCN096</strain>
    </source>
</reference>
<protein>
    <submittedName>
        <fullName evidence="1">Uncharacterized protein</fullName>
    </submittedName>
</protein>
<name>A0A0L0EUP3_9GAMM</name>
<gene>
    <name evidence="1" type="ORF">AC626_06145</name>
</gene>
<evidence type="ECO:0000313" key="2">
    <source>
        <dbReference type="Proteomes" id="UP000036850"/>
    </source>
</evidence>